<feature type="transmembrane region" description="Helical" evidence="1">
    <location>
        <begin position="38"/>
        <end position="55"/>
    </location>
</feature>
<keyword evidence="1" id="KW-1133">Transmembrane helix</keyword>
<comment type="caution">
    <text evidence="2">The sequence shown here is derived from an EMBL/GenBank/DDBJ whole genome shotgun (WGS) entry which is preliminary data.</text>
</comment>
<keyword evidence="1" id="KW-0812">Transmembrane</keyword>
<keyword evidence="1" id="KW-0472">Membrane</keyword>
<evidence type="ECO:0008006" key="4">
    <source>
        <dbReference type="Google" id="ProtNLM"/>
    </source>
</evidence>
<organism evidence="2 3">
    <name type="scientific">Emticicia aquatilis</name>
    <dbReference type="NCBI Taxonomy" id="1537369"/>
    <lineage>
        <taxon>Bacteria</taxon>
        <taxon>Pseudomonadati</taxon>
        <taxon>Bacteroidota</taxon>
        <taxon>Cytophagia</taxon>
        <taxon>Cytophagales</taxon>
        <taxon>Leadbetterellaceae</taxon>
        <taxon>Emticicia</taxon>
    </lineage>
</organism>
<dbReference type="AlphaFoldDB" id="A0A917DTE8"/>
<evidence type="ECO:0000313" key="3">
    <source>
        <dbReference type="Proteomes" id="UP000609064"/>
    </source>
</evidence>
<dbReference type="EMBL" id="BMKK01000007">
    <property type="protein sequence ID" value="GGD67129.1"/>
    <property type="molecule type" value="Genomic_DNA"/>
</dbReference>
<keyword evidence="3" id="KW-1185">Reference proteome</keyword>
<proteinExistence type="predicted"/>
<feature type="transmembrane region" description="Helical" evidence="1">
    <location>
        <begin position="75"/>
        <end position="98"/>
    </location>
</feature>
<evidence type="ECO:0000313" key="2">
    <source>
        <dbReference type="EMBL" id="GGD67129.1"/>
    </source>
</evidence>
<reference evidence="2" key="1">
    <citation type="journal article" date="2014" name="Int. J. Syst. Evol. Microbiol.">
        <title>Complete genome sequence of Corynebacterium casei LMG S-19264T (=DSM 44701T), isolated from a smear-ripened cheese.</title>
        <authorList>
            <consortium name="US DOE Joint Genome Institute (JGI-PGF)"/>
            <person name="Walter F."/>
            <person name="Albersmeier A."/>
            <person name="Kalinowski J."/>
            <person name="Ruckert C."/>
        </authorList>
    </citation>
    <scope>NUCLEOTIDE SEQUENCE</scope>
    <source>
        <strain evidence="2">CGMCC 1.15958</strain>
    </source>
</reference>
<dbReference type="Pfam" id="PF13858">
    <property type="entry name" value="DUF4199"/>
    <property type="match status" value="1"/>
</dbReference>
<dbReference type="InterPro" id="IPR025250">
    <property type="entry name" value="DUF4199"/>
</dbReference>
<name>A0A917DTE8_9BACT</name>
<feature type="transmembrane region" description="Helical" evidence="1">
    <location>
        <begin position="5"/>
        <end position="26"/>
    </location>
</feature>
<evidence type="ECO:0000256" key="1">
    <source>
        <dbReference type="SAM" id="Phobius"/>
    </source>
</evidence>
<protein>
    <recommendedName>
        <fullName evidence="4">DUF4199 domain-containing protein</fullName>
    </recommendedName>
</protein>
<feature type="transmembrane region" description="Helical" evidence="1">
    <location>
        <begin position="142"/>
        <end position="167"/>
    </location>
</feature>
<reference evidence="2" key="2">
    <citation type="submission" date="2020-09" db="EMBL/GenBank/DDBJ databases">
        <authorList>
            <person name="Sun Q."/>
            <person name="Zhou Y."/>
        </authorList>
    </citation>
    <scope>NUCLEOTIDE SEQUENCE</scope>
    <source>
        <strain evidence="2">CGMCC 1.15958</strain>
    </source>
</reference>
<accession>A0A917DTE8</accession>
<sequence>MKRIVLTYGLISGVLIATFTVCSIAYCYATKSFEGNMLLGYAAMILAFSLVFVGVKNFRDKDGGGKISFGNAFKIGLYIALIASSIYVLAWLIDYYVFIPDFLEKFSEYGLEKIKADGASQTEIASKTAEMEGYKKMYSNPFGVIFLTYMEILPVGLVVSLISALILKRK</sequence>
<dbReference type="RefSeq" id="WP_188767635.1">
    <property type="nucleotide sequence ID" value="NZ_BMKK01000007.1"/>
</dbReference>
<gene>
    <name evidence="2" type="ORF">GCM10011514_34010</name>
</gene>
<dbReference type="Proteomes" id="UP000609064">
    <property type="component" value="Unassembled WGS sequence"/>
</dbReference>